<dbReference type="AlphaFoldDB" id="A0A1H1SN21"/>
<reference evidence="2" key="1">
    <citation type="submission" date="2016-10" db="EMBL/GenBank/DDBJ databases">
        <authorList>
            <person name="Varghese N."/>
            <person name="Submissions S."/>
        </authorList>
    </citation>
    <scope>NUCLEOTIDE SEQUENCE [LARGE SCALE GENOMIC DNA]</scope>
    <source>
        <strain evidence="2">2SM5</strain>
    </source>
</reference>
<accession>A0A1H1SN21</accession>
<keyword evidence="2" id="KW-1185">Reference proteome</keyword>
<sequence length="79" mass="8870">MTEANDQQAPQESHSDWAIRITEQRRLCAYAHPEIGSDRHFAEANRLEAEGLIDEAQAARAAGLARYTEIKSMYPWPGA</sequence>
<evidence type="ECO:0000313" key="1">
    <source>
        <dbReference type="EMBL" id="SDS49375.1"/>
    </source>
</evidence>
<organism evidence="1 2">
    <name type="scientific">Halopseudomonas litoralis</name>
    <dbReference type="NCBI Taxonomy" id="797277"/>
    <lineage>
        <taxon>Bacteria</taxon>
        <taxon>Pseudomonadati</taxon>
        <taxon>Pseudomonadota</taxon>
        <taxon>Gammaproteobacteria</taxon>
        <taxon>Pseudomonadales</taxon>
        <taxon>Pseudomonadaceae</taxon>
        <taxon>Halopseudomonas</taxon>
    </lineage>
</organism>
<dbReference type="STRING" id="797277.SAMN05216198_2076"/>
<dbReference type="Proteomes" id="UP000243426">
    <property type="component" value="Chromosome I"/>
</dbReference>
<dbReference type="EMBL" id="LT629748">
    <property type="protein sequence ID" value="SDS49375.1"/>
    <property type="molecule type" value="Genomic_DNA"/>
</dbReference>
<evidence type="ECO:0000313" key="2">
    <source>
        <dbReference type="Proteomes" id="UP000243426"/>
    </source>
</evidence>
<dbReference type="RefSeq" id="WP_090273232.1">
    <property type="nucleotide sequence ID" value="NZ_LT629748.1"/>
</dbReference>
<gene>
    <name evidence="1" type="ORF">SAMN05216198_2076</name>
</gene>
<dbReference type="OrthoDB" id="7875280at2"/>
<name>A0A1H1SN21_9GAMM</name>
<proteinExistence type="predicted"/>
<protein>
    <submittedName>
        <fullName evidence="1">Uncharacterized protein</fullName>
    </submittedName>
</protein>